<dbReference type="OrthoDB" id="5402392at2759"/>
<accession>A0A9P8WKG4</accession>
<feature type="region of interest" description="Disordered" evidence="2">
    <location>
        <begin position="461"/>
        <end position="511"/>
    </location>
</feature>
<evidence type="ECO:0000313" key="3">
    <source>
        <dbReference type="EMBL" id="KAH6898950.1"/>
    </source>
</evidence>
<sequence>MANKNEVFDEFQRTLGPFIKPREQVNYIRRVLALHLGACSHDGPIKQPLPLKDSSHDVIVGPELKGIQREYIEALKANVAARRKHADVRQANPIRWSSPEETTSNSVELVEERIALLKLQNKQNRVSAVQSYLDRLIEKPAASVEFLDPEDMFRHAPDLPSVPKEVVNNIIAQQSAGKPDLKGQIAQLEKTVLRAKLLLRREEQLLREARSNTQNMPDVISNGTKLDALNTTRNELITWMETELGKASASEDVDGDADGIAKCQDRLAADNATINSQLGVIKDKYARYLSARRSLLETLAERPGASEPPVLKAYDTHQQPRAGSDPTPSNYLLTPYIETLLSLSRNQKAMITQKSYMNSTLSKETKDACQVLSHIAEESQLLPQHPQSGSSRRRSGLGEVLLAPERSGFTSRVQPWVNAADSAKIVTLEAVAEKVEEGQLALEHSMKALQEIDHLLGQDEEVGDQEDAGEDTTETDFWMNAGPKHPSNTRRHTEKKTMQKKSRDTWTGLHGSLGLIGHDDTA</sequence>
<protein>
    <submittedName>
        <fullName evidence="3">Uncharacterized protein</fullName>
    </submittedName>
</protein>
<dbReference type="EMBL" id="JAGPYM010000002">
    <property type="protein sequence ID" value="KAH6898950.1"/>
    <property type="molecule type" value="Genomic_DNA"/>
</dbReference>
<dbReference type="AlphaFoldDB" id="A0A9P8WKG4"/>
<organism evidence="3 4">
    <name type="scientific">Thelonectria olida</name>
    <dbReference type="NCBI Taxonomy" id="1576542"/>
    <lineage>
        <taxon>Eukaryota</taxon>
        <taxon>Fungi</taxon>
        <taxon>Dikarya</taxon>
        <taxon>Ascomycota</taxon>
        <taxon>Pezizomycotina</taxon>
        <taxon>Sordariomycetes</taxon>
        <taxon>Hypocreomycetidae</taxon>
        <taxon>Hypocreales</taxon>
        <taxon>Nectriaceae</taxon>
        <taxon>Thelonectria</taxon>
    </lineage>
</organism>
<gene>
    <name evidence="3" type="ORF">B0T10DRAFT_474136</name>
</gene>
<evidence type="ECO:0000313" key="4">
    <source>
        <dbReference type="Proteomes" id="UP000777438"/>
    </source>
</evidence>
<feature type="compositionally biased region" description="Acidic residues" evidence="2">
    <location>
        <begin position="461"/>
        <end position="474"/>
    </location>
</feature>
<evidence type="ECO:0000256" key="2">
    <source>
        <dbReference type="SAM" id="MobiDB-lite"/>
    </source>
</evidence>
<keyword evidence="4" id="KW-1185">Reference proteome</keyword>
<feature type="compositionally biased region" description="Basic and acidic residues" evidence="2">
    <location>
        <begin position="495"/>
        <end position="504"/>
    </location>
</feature>
<feature type="coiled-coil region" evidence="1">
    <location>
        <begin position="185"/>
        <end position="212"/>
    </location>
</feature>
<dbReference type="Proteomes" id="UP000777438">
    <property type="component" value="Unassembled WGS sequence"/>
</dbReference>
<evidence type="ECO:0000256" key="1">
    <source>
        <dbReference type="SAM" id="Coils"/>
    </source>
</evidence>
<name>A0A9P8WKG4_9HYPO</name>
<proteinExistence type="predicted"/>
<comment type="caution">
    <text evidence="3">The sequence shown here is derived from an EMBL/GenBank/DDBJ whole genome shotgun (WGS) entry which is preliminary data.</text>
</comment>
<reference evidence="3 4" key="1">
    <citation type="journal article" date="2021" name="Nat. Commun.">
        <title>Genetic determinants of endophytism in the Arabidopsis root mycobiome.</title>
        <authorList>
            <person name="Mesny F."/>
            <person name="Miyauchi S."/>
            <person name="Thiergart T."/>
            <person name="Pickel B."/>
            <person name="Atanasova L."/>
            <person name="Karlsson M."/>
            <person name="Huettel B."/>
            <person name="Barry K.W."/>
            <person name="Haridas S."/>
            <person name="Chen C."/>
            <person name="Bauer D."/>
            <person name="Andreopoulos W."/>
            <person name="Pangilinan J."/>
            <person name="LaButti K."/>
            <person name="Riley R."/>
            <person name="Lipzen A."/>
            <person name="Clum A."/>
            <person name="Drula E."/>
            <person name="Henrissat B."/>
            <person name="Kohler A."/>
            <person name="Grigoriev I.V."/>
            <person name="Martin F.M."/>
            <person name="Hacquard S."/>
        </authorList>
    </citation>
    <scope>NUCLEOTIDE SEQUENCE [LARGE SCALE GENOMIC DNA]</scope>
    <source>
        <strain evidence="3 4">MPI-CAGE-CH-0241</strain>
    </source>
</reference>
<keyword evidence="1" id="KW-0175">Coiled coil</keyword>